<dbReference type="PRINTS" id="PR00111">
    <property type="entry name" value="ABHYDROLASE"/>
</dbReference>
<dbReference type="InterPro" id="IPR029058">
    <property type="entry name" value="AB_hydrolase_fold"/>
</dbReference>
<dbReference type="EMBL" id="CTEE01000001">
    <property type="protein sequence ID" value="CQD22643.1"/>
    <property type="molecule type" value="Genomic_DNA"/>
</dbReference>
<feature type="domain" description="AB hydrolase-1" evidence="2">
    <location>
        <begin position="29"/>
        <end position="270"/>
    </location>
</feature>
<protein>
    <submittedName>
        <fullName evidence="3">2-hydroxy-6-oxo-6-phenylhexa-2,4-dienoate hydrolase BphD</fullName>
    </submittedName>
</protein>
<dbReference type="GO" id="GO:0016787">
    <property type="term" value="F:hydrolase activity"/>
    <property type="evidence" value="ECO:0007669"/>
    <property type="project" value="UniProtKB-KW"/>
</dbReference>
<dbReference type="Gene3D" id="3.40.50.1820">
    <property type="entry name" value="alpha/beta hydrolase"/>
    <property type="match status" value="1"/>
</dbReference>
<dbReference type="STRING" id="141349.BN1232_05691"/>
<accession>A0A0E4H1E3</accession>
<evidence type="ECO:0000259" key="2">
    <source>
        <dbReference type="Pfam" id="PF12697"/>
    </source>
</evidence>
<dbReference type="PANTHER" id="PTHR43798">
    <property type="entry name" value="MONOACYLGLYCEROL LIPASE"/>
    <property type="match status" value="1"/>
</dbReference>
<dbReference type="PANTHER" id="PTHR43798:SF31">
    <property type="entry name" value="AB HYDROLASE SUPERFAMILY PROTEIN YCLE"/>
    <property type="match status" value="1"/>
</dbReference>
<dbReference type="InterPro" id="IPR000073">
    <property type="entry name" value="AB_hydrolase_1"/>
</dbReference>
<dbReference type="Proteomes" id="UP000199251">
    <property type="component" value="Unassembled WGS sequence"/>
</dbReference>
<reference evidence="3 4" key="1">
    <citation type="submission" date="2015-03" db="EMBL/GenBank/DDBJ databases">
        <authorList>
            <person name="Urmite Genomes"/>
        </authorList>
    </citation>
    <scope>NUCLEOTIDE SEQUENCE [LARGE SCALE GENOMIC DNA]</scope>
    <source>
        <strain evidence="3 4">CSUR P1491</strain>
    </source>
</reference>
<proteinExistence type="predicted"/>
<dbReference type="AlphaFoldDB" id="A0A0E4H1E3"/>
<dbReference type="Pfam" id="PF12697">
    <property type="entry name" value="Abhydrolase_6"/>
    <property type="match status" value="1"/>
</dbReference>
<evidence type="ECO:0000313" key="3">
    <source>
        <dbReference type="EMBL" id="CQD22643.1"/>
    </source>
</evidence>
<gene>
    <name evidence="3" type="primary">bphD</name>
    <name evidence="3" type="ORF">BN1232_05691</name>
</gene>
<sequence>MPEILECVAETNGYSTVFLRSGSPTAETVVLLHGGGPGANAGSNWRDFIPTLSADYQVLAPDLVGYGHTDHPEDMPSSLTGWMRMRVEQVLALMDDLQLGQVHVVGNSMGGALAMHLVMTAPDRFGRVALMGSAGGQAQPTPEIARMLSFYKDPSISALENLTKWFVYDEETLNESIETIVKDRYQELMRPEVRRSYEGFFSSPPTEMAVPPSALRRMPHPFLIVHGRDDRFVTPDSSVFLQSHLPNAQLHIFNRCGHWVQIERRDSFAALLRGFLADKY</sequence>
<dbReference type="InterPro" id="IPR050266">
    <property type="entry name" value="AB_hydrolase_sf"/>
</dbReference>
<name>A0A0E4H1E3_MYCLN</name>
<organism evidence="3 4">
    <name type="scientific">Mycobacterium lentiflavum</name>
    <dbReference type="NCBI Taxonomy" id="141349"/>
    <lineage>
        <taxon>Bacteria</taxon>
        <taxon>Bacillati</taxon>
        <taxon>Actinomycetota</taxon>
        <taxon>Actinomycetes</taxon>
        <taxon>Mycobacteriales</taxon>
        <taxon>Mycobacteriaceae</taxon>
        <taxon>Mycobacterium</taxon>
        <taxon>Mycobacterium simiae complex</taxon>
    </lineage>
</organism>
<dbReference type="SUPFAM" id="SSF53474">
    <property type="entry name" value="alpha/beta-Hydrolases"/>
    <property type="match status" value="1"/>
</dbReference>
<evidence type="ECO:0000313" key="4">
    <source>
        <dbReference type="Proteomes" id="UP000199251"/>
    </source>
</evidence>
<dbReference type="GO" id="GO:0016020">
    <property type="term" value="C:membrane"/>
    <property type="evidence" value="ECO:0007669"/>
    <property type="project" value="TreeGrafter"/>
</dbReference>
<dbReference type="InterPro" id="IPR000639">
    <property type="entry name" value="Epox_hydrolase-like"/>
</dbReference>
<keyword evidence="1 3" id="KW-0378">Hydrolase</keyword>
<evidence type="ECO:0000256" key="1">
    <source>
        <dbReference type="ARBA" id="ARBA00022801"/>
    </source>
</evidence>
<dbReference type="PRINTS" id="PR00412">
    <property type="entry name" value="EPOXHYDRLASE"/>
</dbReference>